<accession>A0A7M1SU57</accession>
<name>A0A7M1SU57_9MICO</name>
<keyword evidence="2" id="KW-1185">Reference proteome</keyword>
<dbReference type="KEGG" id="halt:IM660_17140"/>
<evidence type="ECO:0000313" key="2">
    <source>
        <dbReference type="Proteomes" id="UP000593758"/>
    </source>
</evidence>
<gene>
    <name evidence="1" type="ORF">IM660_17140</name>
</gene>
<dbReference type="Gene3D" id="1.10.1790.50">
    <property type="match status" value="1"/>
</dbReference>
<evidence type="ECO:0000313" key="1">
    <source>
        <dbReference type="EMBL" id="QOR70302.1"/>
    </source>
</evidence>
<dbReference type="Proteomes" id="UP000593758">
    <property type="component" value="Chromosome"/>
</dbReference>
<protein>
    <recommendedName>
        <fullName evidence="3">Fido domain-containing protein</fullName>
    </recommendedName>
</protein>
<dbReference type="EMBL" id="CP063169">
    <property type="protein sequence ID" value="QOR70302.1"/>
    <property type="molecule type" value="Genomic_DNA"/>
</dbReference>
<dbReference type="RefSeq" id="WP_193496986.1">
    <property type="nucleotide sequence ID" value="NZ_CP063169.1"/>
</dbReference>
<evidence type="ECO:0008006" key="3">
    <source>
        <dbReference type="Google" id="ProtNLM"/>
    </source>
</evidence>
<dbReference type="AlphaFoldDB" id="A0A7M1SU57"/>
<proteinExistence type="predicted"/>
<organism evidence="1 2">
    <name type="scientific">Ruania alkalisoli</name>
    <dbReference type="NCBI Taxonomy" id="2779775"/>
    <lineage>
        <taxon>Bacteria</taxon>
        <taxon>Bacillati</taxon>
        <taxon>Actinomycetota</taxon>
        <taxon>Actinomycetes</taxon>
        <taxon>Micrococcales</taxon>
        <taxon>Ruaniaceae</taxon>
        <taxon>Ruania</taxon>
    </lineage>
</organism>
<sequence>MDGNKRLALAGSIAFPGMYGSRPILSNSEAYELIMNVSAGELDDVALVAEQIRAATRSW</sequence>
<reference evidence="1 2" key="1">
    <citation type="submission" date="2020-10" db="EMBL/GenBank/DDBJ databases">
        <title>Haloactinobacterium sp. RN3S43, a bacterium isolated from saline soil.</title>
        <authorList>
            <person name="Sun J.-Q."/>
        </authorList>
    </citation>
    <scope>NUCLEOTIDE SEQUENCE [LARGE SCALE GENOMIC DNA]</scope>
    <source>
        <strain evidence="1 2">RN3S43</strain>
    </source>
</reference>